<dbReference type="EMBL" id="JAZDQT010000004">
    <property type="protein sequence ID" value="MEE1947254.1"/>
    <property type="molecule type" value="Genomic_DNA"/>
</dbReference>
<evidence type="ECO:0000313" key="3">
    <source>
        <dbReference type="Proteomes" id="UP001336835"/>
    </source>
</evidence>
<name>A0ABU7ID25_9SPHI</name>
<comment type="caution">
    <text evidence="2">The sequence shown here is derived from an EMBL/GenBank/DDBJ whole genome shotgun (WGS) entry which is preliminary data.</text>
</comment>
<keyword evidence="3" id="KW-1185">Reference proteome</keyword>
<protein>
    <submittedName>
        <fullName evidence="2">Uncharacterized protein</fullName>
    </submittedName>
</protein>
<feature type="region of interest" description="Disordered" evidence="1">
    <location>
        <begin position="181"/>
        <end position="210"/>
    </location>
</feature>
<accession>A0ABU7ID25</accession>
<dbReference type="Proteomes" id="UP001336835">
    <property type="component" value="Unassembled WGS sequence"/>
</dbReference>
<dbReference type="RefSeq" id="WP_330109542.1">
    <property type="nucleotide sequence ID" value="NZ_JAZDQT010000004.1"/>
</dbReference>
<evidence type="ECO:0000256" key="1">
    <source>
        <dbReference type="SAM" id="MobiDB-lite"/>
    </source>
</evidence>
<gene>
    <name evidence="2" type="ORF">VRU48_19160</name>
</gene>
<reference evidence="2 3" key="1">
    <citation type="submission" date="2024-01" db="EMBL/GenBank/DDBJ databases">
        <title>Pedobacter sp. nov., isolated from fresh soil.</title>
        <authorList>
            <person name="Le N.T.T."/>
        </authorList>
    </citation>
    <scope>NUCLEOTIDE SEQUENCE [LARGE SCALE GENOMIC DNA]</scope>
    <source>
        <strain evidence="2 3">KR3-3</strain>
    </source>
</reference>
<proteinExistence type="predicted"/>
<evidence type="ECO:0000313" key="2">
    <source>
        <dbReference type="EMBL" id="MEE1947254.1"/>
    </source>
</evidence>
<organism evidence="2 3">
    <name type="scientific">Pedobacter albus</name>
    <dbReference type="NCBI Taxonomy" id="3113905"/>
    <lineage>
        <taxon>Bacteria</taxon>
        <taxon>Pseudomonadati</taxon>
        <taxon>Bacteroidota</taxon>
        <taxon>Sphingobacteriia</taxon>
        <taxon>Sphingobacteriales</taxon>
        <taxon>Sphingobacteriaceae</taxon>
        <taxon>Pedobacter</taxon>
    </lineage>
</organism>
<feature type="compositionally biased region" description="Basic residues" evidence="1">
    <location>
        <begin position="198"/>
        <end position="210"/>
    </location>
</feature>
<sequence>MMKIELKKIEHSPSLSEETEAFTAHLYIDGKHAAYLKNQGTGGMTDIHPTDQAGAKMVWEAVAYCKTLPPQTYTGFDGKEHSLAVDLQSYIDQLLYEHLEAKFQARMERAMADHIVIGHPDDNAYRTLKLKFEINLLLVHPRGPEILTDILRTRVLPQLTEGQMVMNTNLPEELLQKAGLKEGQYQQPKARNEEKQVKKTGRRNHKGPKP</sequence>